<comment type="caution">
    <text evidence="2">The sequence shown here is derived from an EMBL/GenBank/DDBJ whole genome shotgun (WGS) entry which is preliminary data.</text>
</comment>
<proteinExistence type="predicted"/>
<name>A0ABD0J9L4_9CAEN</name>
<keyword evidence="3" id="KW-1185">Reference proteome</keyword>
<accession>A0ABD0J9L4</accession>
<dbReference type="AlphaFoldDB" id="A0ABD0J9L4"/>
<protein>
    <submittedName>
        <fullName evidence="2">Uncharacterized protein</fullName>
    </submittedName>
</protein>
<evidence type="ECO:0000313" key="2">
    <source>
        <dbReference type="EMBL" id="KAK7465989.1"/>
    </source>
</evidence>
<feature type="compositionally biased region" description="Basic and acidic residues" evidence="1">
    <location>
        <begin position="1"/>
        <end position="12"/>
    </location>
</feature>
<feature type="region of interest" description="Disordered" evidence="1">
    <location>
        <begin position="1"/>
        <end position="93"/>
    </location>
</feature>
<dbReference type="EMBL" id="JACVVK020000562">
    <property type="protein sequence ID" value="KAK7465989.1"/>
    <property type="molecule type" value="Genomic_DNA"/>
</dbReference>
<organism evidence="2 3">
    <name type="scientific">Batillaria attramentaria</name>
    <dbReference type="NCBI Taxonomy" id="370345"/>
    <lineage>
        <taxon>Eukaryota</taxon>
        <taxon>Metazoa</taxon>
        <taxon>Spiralia</taxon>
        <taxon>Lophotrochozoa</taxon>
        <taxon>Mollusca</taxon>
        <taxon>Gastropoda</taxon>
        <taxon>Caenogastropoda</taxon>
        <taxon>Sorbeoconcha</taxon>
        <taxon>Cerithioidea</taxon>
        <taxon>Batillariidae</taxon>
        <taxon>Batillaria</taxon>
    </lineage>
</organism>
<reference evidence="2 3" key="1">
    <citation type="journal article" date="2023" name="Sci. Data">
        <title>Genome assembly of the Korean intertidal mud-creeper Batillaria attramentaria.</title>
        <authorList>
            <person name="Patra A.K."/>
            <person name="Ho P.T."/>
            <person name="Jun S."/>
            <person name="Lee S.J."/>
            <person name="Kim Y."/>
            <person name="Won Y.J."/>
        </authorList>
    </citation>
    <scope>NUCLEOTIDE SEQUENCE [LARGE SCALE GENOMIC DNA]</scope>
    <source>
        <strain evidence="2">Wonlab-2016</strain>
    </source>
</reference>
<evidence type="ECO:0000313" key="3">
    <source>
        <dbReference type="Proteomes" id="UP001519460"/>
    </source>
</evidence>
<feature type="non-terminal residue" evidence="2">
    <location>
        <position position="93"/>
    </location>
</feature>
<feature type="compositionally biased region" description="Low complexity" evidence="1">
    <location>
        <begin position="31"/>
        <end position="50"/>
    </location>
</feature>
<evidence type="ECO:0000256" key="1">
    <source>
        <dbReference type="SAM" id="MobiDB-lite"/>
    </source>
</evidence>
<gene>
    <name evidence="2" type="ORF">BaRGS_00037476</name>
</gene>
<sequence length="93" mass="10508">MHQHTDKLDHMTKQAPIPNNYPTSVHQHTDTSTAHTNNSTCTTSTTPAETIHMRHTSQITPPPPPPPPHCKRTPFSRPASHPDRRLRTYLGFL</sequence>
<dbReference type="Proteomes" id="UP001519460">
    <property type="component" value="Unassembled WGS sequence"/>
</dbReference>